<organism evidence="2 3">
    <name type="scientific">Sulfobacillus benefaciens</name>
    <dbReference type="NCBI Taxonomy" id="453960"/>
    <lineage>
        <taxon>Bacteria</taxon>
        <taxon>Bacillati</taxon>
        <taxon>Bacillota</taxon>
        <taxon>Clostridia</taxon>
        <taxon>Eubacteriales</taxon>
        <taxon>Clostridiales Family XVII. Incertae Sedis</taxon>
        <taxon>Sulfobacillus</taxon>
    </lineage>
</organism>
<dbReference type="GO" id="GO:0003700">
    <property type="term" value="F:DNA-binding transcription factor activity"/>
    <property type="evidence" value="ECO:0007669"/>
    <property type="project" value="TreeGrafter"/>
</dbReference>
<dbReference type="GO" id="GO:0045892">
    <property type="term" value="P:negative regulation of DNA-templated transcription"/>
    <property type="evidence" value="ECO:0007669"/>
    <property type="project" value="TreeGrafter"/>
</dbReference>
<dbReference type="InterPro" id="IPR014757">
    <property type="entry name" value="Tscrpt_reg_IclR_C"/>
</dbReference>
<feature type="domain" description="IclR-ED" evidence="1">
    <location>
        <begin position="1"/>
        <end position="158"/>
    </location>
</feature>
<proteinExistence type="predicted"/>
<evidence type="ECO:0000313" key="2">
    <source>
        <dbReference type="EMBL" id="PSR25918.1"/>
    </source>
</evidence>
<dbReference type="Gene3D" id="3.30.450.40">
    <property type="match status" value="1"/>
</dbReference>
<dbReference type="SUPFAM" id="SSF55781">
    <property type="entry name" value="GAF domain-like"/>
    <property type="match status" value="1"/>
</dbReference>
<dbReference type="InterPro" id="IPR050707">
    <property type="entry name" value="HTH_MetabolicPath_Reg"/>
</dbReference>
<dbReference type="GO" id="GO:0003677">
    <property type="term" value="F:DNA binding"/>
    <property type="evidence" value="ECO:0007669"/>
    <property type="project" value="TreeGrafter"/>
</dbReference>
<dbReference type="PANTHER" id="PTHR30136:SF24">
    <property type="entry name" value="HTH-TYPE TRANSCRIPTIONAL REPRESSOR ALLR"/>
    <property type="match status" value="1"/>
</dbReference>
<name>A0A2T2WUJ8_9FIRM</name>
<dbReference type="PANTHER" id="PTHR30136">
    <property type="entry name" value="HELIX-TURN-HELIX TRANSCRIPTIONAL REGULATOR, ICLR FAMILY"/>
    <property type="match status" value="1"/>
</dbReference>
<comment type="caution">
    <text evidence="2">The sequence shown here is derived from an EMBL/GenBank/DDBJ whole genome shotgun (WGS) entry which is preliminary data.</text>
</comment>
<dbReference type="InterPro" id="IPR029016">
    <property type="entry name" value="GAF-like_dom_sf"/>
</dbReference>
<dbReference type="Pfam" id="PF01614">
    <property type="entry name" value="IclR_C"/>
    <property type="match status" value="1"/>
</dbReference>
<evidence type="ECO:0000313" key="3">
    <source>
        <dbReference type="Proteomes" id="UP000242699"/>
    </source>
</evidence>
<dbReference type="EMBL" id="PXYT01000047">
    <property type="protein sequence ID" value="PSR25918.1"/>
    <property type="molecule type" value="Genomic_DNA"/>
</dbReference>
<dbReference type="AlphaFoldDB" id="A0A2T2WUJ8"/>
<reference evidence="2 3" key="1">
    <citation type="journal article" date="2014" name="BMC Genomics">
        <title>Comparison of environmental and isolate Sulfobacillus genomes reveals diverse carbon, sulfur, nitrogen, and hydrogen metabolisms.</title>
        <authorList>
            <person name="Justice N.B."/>
            <person name="Norman A."/>
            <person name="Brown C.T."/>
            <person name="Singh A."/>
            <person name="Thomas B.C."/>
            <person name="Banfield J.F."/>
        </authorList>
    </citation>
    <scope>NUCLEOTIDE SEQUENCE [LARGE SCALE GENOMIC DNA]</scope>
    <source>
        <strain evidence="2">AMDSBA1</strain>
    </source>
</reference>
<gene>
    <name evidence="2" type="ORF">C7B43_15690</name>
</gene>
<sequence>MEGLHETTYAAKWENGDVVRQCIVEGNQSVRVWSLYTGYPEHALLHALGRAVLAAVPPSQLTTYVGSHAVEQRTPHAKPINAIMPALEEIRNQGYAVDVGEWEIGLCCLAAPILPFDETLWGPMAISVPTHRFNPADYHTLSGPLQDKALDISRSMGYRSMSLAKASTRNP</sequence>
<evidence type="ECO:0000259" key="1">
    <source>
        <dbReference type="PROSITE" id="PS51078"/>
    </source>
</evidence>
<accession>A0A2T2WUJ8</accession>
<dbReference type="Proteomes" id="UP000242699">
    <property type="component" value="Unassembled WGS sequence"/>
</dbReference>
<dbReference type="PROSITE" id="PS51078">
    <property type="entry name" value="ICLR_ED"/>
    <property type="match status" value="1"/>
</dbReference>
<protein>
    <recommendedName>
        <fullName evidence="1">IclR-ED domain-containing protein</fullName>
    </recommendedName>
</protein>